<evidence type="ECO:0000259" key="12">
    <source>
        <dbReference type="PROSITE" id="PS50106"/>
    </source>
</evidence>
<evidence type="ECO:0000256" key="1">
    <source>
        <dbReference type="ARBA" id="ARBA00004418"/>
    </source>
</evidence>
<feature type="chain" id="PRO_5038368008" evidence="11">
    <location>
        <begin position="22"/>
        <end position="449"/>
    </location>
</feature>
<dbReference type="InterPro" id="IPR036034">
    <property type="entry name" value="PDZ_sf"/>
</dbReference>
<feature type="active site" description="Charge relay system" evidence="9">
    <location>
        <position position="208"/>
    </location>
</feature>
<keyword evidence="14" id="KW-1185">Reference proteome</keyword>
<feature type="domain" description="PDZ" evidence="12">
    <location>
        <begin position="252"/>
        <end position="343"/>
    </location>
</feature>
<evidence type="ECO:0000256" key="3">
    <source>
        <dbReference type="ARBA" id="ARBA00022670"/>
    </source>
</evidence>
<evidence type="ECO:0000313" key="13">
    <source>
        <dbReference type="EMBL" id="AHE97170.1"/>
    </source>
</evidence>
<dbReference type="PRINTS" id="PR00834">
    <property type="entry name" value="PROTEASES2C"/>
</dbReference>
<feature type="binding site" evidence="10">
    <location>
        <begin position="224"/>
        <end position="228"/>
    </location>
    <ligand>
        <name>substrate</name>
    </ligand>
</feature>
<evidence type="ECO:0000256" key="7">
    <source>
        <dbReference type="ARBA" id="ARBA00022801"/>
    </source>
</evidence>
<dbReference type="GO" id="GO:0006515">
    <property type="term" value="P:protein quality control for misfolded or incompletely synthesized proteins"/>
    <property type="evidence" value="ECO:0007669"/>
    <property type="project" value="TreeGrafter"/>
</dbReference>
<dbReference type="FunFam" id="2.40.10.10:FF:000001">
    <property type="entry name" value="Periplasmic serine protease DegS"/>
    <property type="match status" value="1"/>
</dbReference>
<name>W0DJX6_9GAMM</name>
<dbReference type="GO" id="GO:0042597">
    <property type="term" value="C:periplasmic space"/>
    <property type="evidence" value="ECO:0007669"/>
    <property type="project" value="UniProtKB-SubCell"/>
</dbReference>
<dbReference type="Gene3D" id="2.30.42.10">
    <property type="match status" value="2"/>
</dbReference>
<dbReference type="Pfam" id="PF17820">
    <property type="entry name" value="PDZ_6"/>
    <property type="match status" value="1"/>
</dbReference>
<comment type="subcellular location">
    <subcellularLocation>
        <location evidence="1">Periplasm</location>
    </subcellularLocation>
</comment>
<evidence type="ECO:0000256" key="11">
    <source>
        <dbReference type="SAM" id="SignalP"/>
    </source>
</evidence>
<dbReference type="GO" id="GO:0004252">
    <property type="term" value="F:serine-type endopeptidase activity"/>
    <property type="evidence" value="ECO:0007669"/>
    <property type="project" value="InterPro"/>
</dbReference>
<feature type="domain" description="PDZ" evidence="12">
    <location>
        <begin position="371"/>
        <end position="441"/>
    </location>
</feature>
<feature type="binding site" evidence="10">
    <location>
        <begin position="206"/>
        <end position="208"/>
    </location>
    <ligand>
        <name>substrate</name>
    </ligand>
</feature>
<dbReference type="PANTHER" id="PTHR22939:SF129">
    <property type="entry name" value="SERINE PROTEASE HTRA2, MITOCHONDRIAL"/>
    <property type="match status" value="1"/>
</dbReference>
<dbReference type="NCBIfam" id="TIGR02037">
    <property type="entry name" value="degP_htrA_DO"/>
    <property type="match status" value="1"/>
</dbReference>
<keyword evidence="3" id="KW-0645">Protease</keyword>
<dbReference type="InterPro" id="IPR001478">
    <property type="entry name" value="PDZ"/>
</dbReference>
<dbReference type="AlphaFoldDB" id="W0DJX6"/>
<dbReference type="Proteomes" id="UP000005289">
    <property type="component" value="Chromosome"/>
</dbReference>
<dbReference type="InterPro" id="IPR041489">
    <property type="entry name" value="PDZ_6"/>
</dbReference>
<evidence type="ECO:0000256" key="2">
    <source>
        <dbReference type="ARBA" id="ARBA00010541"/>
    </source>
</evidence>
<dbReference type="InterPro" id="IPR001940">
    <property type="entry name" value="Peptidase_S1C"/>
</dbReference>
<feature type="active site" description="Charge relay system" evidence="9">
    <location>
        <position position="104"/>
    </location>
</feature>
<feature type="binding site" evidence="10">
    <location>
        <position position="104"/>
    </location>
    <ligand>
        <name>substrate</name>
    </ligand>
</feature>
<dbReference type="InterPro" id="IPR011782">
    <property type="entry name" value="Pept_S1C_Do"/>
</dbReference>
<dbReference type="PANTHER" id="PTHR22939">
    <property type="entry name" value="SERINE PROTEASE FAMILY S1C HTRA-RELATED"/>
    <property type="match status" value="1"/>
</dbReference>
<dbReference type="PROSITE" id="PS50106">
    <property type="entry name" value="PDZ"/>
    <property type="match status" value="2"/>
</dbReference>
<dbReference type="SMART" id="SM00228">
    <property type="entry name" value="PDZ"/>
    <property type="match status" value="2"/>
</dbReference>
<feature type="active site" description="Charge relay system" evidence="9">
    <location>
        <position position="134"/>
    </location>
</feature>
<reference evidence="13 14" key="1">
    <citation type="submission" date="2013-12" db="EMBL/GenBank/DDBJ databases">
        <authorList>
            <consortium name="DOE Joint Genome Institute"/>
            <person name="Muyzer G."/>
            <person name="Huntemann M."/>
            <person name="Han J."/>
            <person name="Chen A."/>
            <person name="Kyrpides N."/>
            <person name="Mavromatis K."/>
            <person name="Markowitz V."/>
            <person name="Palaniappan K."/>
            <person name="Ivanova N."/>
            <person name="Schaumberg A."/>
            <person name="Pati A."/>
            <person name="Liolios K."/>
            <person name="Nordberg H.P."/>
            <person name="Cantor M.N."/>
            <person name="Hua S.X."/>
            <person name="Woyke T."/>
        </authorList>
    </citation>
    <scope>NUCLEOTIDE SEQUENCE [LARGE SCALE GENOMIC DNA]</scope>
    <source>
        <strain evidence="13 14">ARh 1</strain>
    </source>
</reference>
<dbReference type="Gene3D" id="2.40.10.120">
    <property type="match status" value="1"/>
</dbReference>
<keyword evidence="6" id="KW-0574">Periplasm</keyword>
<sequence>MMAKTFLAVLVLLLAAVPVQAQLPAAVDGEPLPTLAPMLERTVPAVVNVATRALVVEPVSPLFDDPFFRRFFDLPSQQRERIRQGLGSGVVVDAGQGLILTNNHVIQRADEIVVTLHDGRRYDAEVIGADRETDIALIRIEADRLQALPFADSDALRVGDFVVAIGNPFGLGQTVTSGIVSALGRSGLGVEGFEDFIQTDASINPGNSGGALVNLRGELVGINTAILARGGGNIGIGFAIPINMARQVQEHLIADGAVTRGQLGIAVQDLTPDLAQAFSLQVSSGAVVTRVEPGSPADRAGLRSGDVVLETDGRPVRNATDLRNRIGLLRVGTEVRLRVLRNGREQFVVARIEAPQRQEIDGASIDARLAGAQFARMLQRDGEPRIAISAVEPRSAAARAGLREGDVVLSINRREVSELDDLRTAAQAGRGGLLLNIQRGDGAFFLMLQ</sequence>
<dbReference type="InterPro" id="IPR009003">
    <property type="entry name" value="Peptidase_S1_PA"/>
</dbReference>
<dbReference type="KEGG" id="tti:THITH_01485"/>
<dbReference type="Pfam" id="PF13180">
    <property type="entry name" value="PDZ_2"/>
    <property type="match status" value="1"/>
</dbReference>
<evidence type="ECO:0000256" key="10">
    <source>
        <dbReference type="PIRSR" id="PIRSR611782-2"/>
    </source>
</evidence>
<dbReference type="SUPFAM" id="SSF50494">
    <property type="entry name" value="Trypsin-like serine proteases"/>
    <property type="match status" value="1"/>
</dbReference>
<accession>W0DJX6</accession>
<dbReference type="EMBL" id="CP007029">
    <property type="protein sequence ID" value="AHE97170.1"/>
    <property type="molecule type" value="Genomic_DNA"/>
</dbReference>
<evidence type="ECO:0000256" key="6">
    <source>
        <dbReference type="ARBA" id="ARBA00022764"/>
    </source>
</evidence>
<dbReference type="SUPFAM" id="SSF50156">
    <property type="entry name" value="PDZ domain-like"/>
    <property type="match status" value="2"/>
</dbReference>
<evidence type="ECO:0000256" key="8">
    <source>
        <dbReference type="ARBA" id="ARBA00022825"/>
    </source>
</evidence>
<comment type="similarity">
    <text evidence="2">Belongs to the peptidase S1C family.</text>
</comment>
<keyword evidence="8" id="KW-0720">Serine protease</keyword>
<keyword evidence="7" id="KW-0378">Hydrolase</keyword>
<evidence type="ECO:0000313" key="14">
    <source>
        <dbReference type="Proteomes" id="UP000005289"/>
    </source>
</evidence>
<proteinExistence type="inferred from homology"/>
<dbReference type="CDD" id="cd10839">
    <property type="entry name" value="cpPDZ1_DegP-like"/>
    <property type="match status" value="1"/>
</dbReference>
<keyword evidence="5" id="KW-0677">Repeat</keyword>
<evidence type="ECO:0000256" key="4">
    <source>
        <dbReference type="ARBA" id="ARBA00022729"/>
    </source>
</evidence>
<protein>
    <submittedName>
        <fullName evidence="13">Peptidase</fullName>
    </submittedName>
</protein>
<gene>
    <name evidence="13" type="ORF">THITH_01485</name>
</gene>
<evidence type="ECO:0000256" key="9">
    <source>
        <dbReference type="PIRSR" id="PIRSR611782-1"/>
    </source>
</evidence>
<dbReference type="Pfam" id="PF13365">
    <property type="entry name" value="Trypsin_2"/>
    <property type="match status" value="1"/>
</dbReference>
<dbReference type="RefSeq" id="WP_006746297.1">
    <property type="nucleotide sequence ID" value="NZ_CP007029.1"/>
</dbReference>
<feature type="binding site" evidence="10">
    <location>
        <position position="134"/>
    </location>
    <ligand>
        <name>substrate</name>
    </ligand>
</feature>
<organism evidence="13 14">
    <name type="scientific">Thioalkalivibrio paradoxus ARh 1</name>
    <dbReference type="NCBI Taxonomy" id="713585"/>
    <lineage>
        <taxon>Bacteria</taxon>
        <taxon>Pseudomonadati</taxon>
        <taxon>Pseudomonadota</taxon>
        <taxon>Gammaproteobacteria</taxon>
        <taxon>Chromatiales</taxon>
        <taxon>Ectothiorhodospiraceae</taxon>
        <taxon>Thioalkalivibrio</taxon>
    </lineage>
</organism>
<dbReference type="HOGENOM" id="CLU_020120_1_1_6"/>
<feature type="signal peptide" evidence="11">
    <location>
        <begin position="1"/>
        <end position="21"/>
    </location>
</feature>
<evidence type="ECO:0000256" key="5">
    <source>
        <dbReference type="ARBA" id="ARBA00022737"/>
    </source>
</evidence>
<dbReference type="STRING" id="713585.THITH_01485"/>
<keyword evidence="4 11" id="KW-0732">Signal</keyword>
<dbReference type="OrthoDB" id="9758917at2"/>